<comment type="caution">
    <text evidence="1">The sequence shown here is derived from an EMBL/GenBank/DDBJ whole genome shotgun (WGS) entry which is preliminary data.</text>
</comment>
<name>A0A0S4SV32_CAMHY</name>
<dbReference type="Proteomes" id="UP000052237">
    <property type="component" value="Unassembled WGS sequence"/>
</dbReference>
<evidence type="ECO:0000313" key="2">
    <source>
        <dbReference type="Proteomes" id="UP000052237"/>
    </source>
</evidence>
<proteinExistence type="predicted"/>
<keyword evidence="2" id="KW-1185">Reference proteome</keyword>
<evidence type="ECO:0000313" key="1">
    <source>
        <dbReference type="EMBL" id="CUU90338.1"/>
    </source>
</evidence>
<reference evidence="1 2" key="1">
    <citation type="submission" date="2015-11" db="EMBL/GenBank/DDBJ databases">
        <authorList>
            <consortium name="Pathogen Informatics"/>
        </authorList>
    </citation>
    <scope>NUCLEOTIDE SEQUENCE [LARGE SCALE GENOMIC DNA]</scope>
    <source>
        <strain evidence="1 2">006A-0059</strain>
    </source>
</reference>
<gene>
    <name evidence="1" type="ORF">ERS686654_02102</name>
</gene>
<accession>A0A0S4SV32</accession>
<dbReference type="EMBL" id="FAVB01000008">
    <property type="protein sequence ID" value="CUU90338.1"/>
    <property type="molecule type" value="Genomic_DNA"/>
</dbReference>
<sequence length="50" mass="5844">MNNELIKFENFETIPNFGYEVNQEVATELGAFEENAIDIDDIQSELKYEE</sequence>
<dbReference type="AlphaFoldDB" id="A0A0S4SV32"/>
<organism evidence="1 2">
    <name type="scientific">Campylobacter hyointestinalis subsp. hyointestinalis</name>
    <dbReference type="NCBI Taxonomy" id="91352"/>
    <lineage>
        <taxon>Bacteria</taxon>
        <taxon>Pseudomonadati</taxon>
        <taxon>Campylobacterota</taxon>
        <taxon>Epsilonproteobacteria</taxon>
        <taxon>Campylobacterales</taxon>
        <taxon>Campylobacteraceae</taxon>
        <taxon>Campylobacter</taxon>
    </lineage>
</organism>
<protein>
    <submittedName>
        <fullName evidence="1">Uncharacterized protein</fullName>
    </submittedName>
</protein>
<dbReference type="RefSeq" id="WP_162832119.1">
    <property type="nucleotide sequence ID" value="NZ_FAVB01000008.1"/>
</dbReference>